<protein>
    <submittedName>
        <fullName evidence="3">Dehydratase</fullName>
    </submittedName>
</protein>
<evidence type="ECO:0000256" key="1">
    <source>
        <dbReference type="ARBA" id="ARBA00005254"/>
    </source>
</evidence>
<gene>
    <name evidence="3" type="ORF">GSF22_08120</name>
</gene>
<keyword evidence="4" id="KW-1185">Reference proteome</keyword>
<dbReference type="PANTHER" id="PTHR42993:SF1">
    <property type="entry name" value="MAOC-LIKE DEHYDRATASE DOMAIN-CONTAINING PROTEIN"/>
    <property type="match status" value="1"/>
</dbReference>
<dbReference type="CDD" id="cd03450">
    <property type="entry name" value="NodN"/>
    <property type="match status" value="1"/>
</dbReference>
<comment type="similarity">
    <text evidence="1">Belongs to the enoyl-CoA hydratase/isomerase family.</text>
</comment>
<evidence type="ECO:0000313" key="4">
    <source>
        <dbReference type="Proteomes" id="UP000823521"/>
    </source>
</evidence>
<feature type="domain" description="MaoC-like" evidence="2">
    <location>
        <begin position="12"/>
        <end position="130"/>
    </location>
</feature>
<dbReference type="Pfam" id="PF01575">
    <property type="entry name" value="MaoC_dehydratas"/>
    <property type="match status" value="1"/>
</dbReference>
<dbReference type="InterPro" id="IPR002539">
    <property type="entry name" value="MaoC-like_dom"/>
</dbReference>
<proteinExistence type="inferred from homology"/>
<dbReference type="PANTHER" id="PTHR42993">
    <property type="entry name" value="MAOC-LIKE DEHYDRATASE DOMAIN-CONTAINING PROTEIN"/>
    <property type="match status" value="1"/>
</dbReference>
<organism evidence="3 4">
    <name type="scientific">Micromonospora echinofusca</name>
    <dbReference type="NCBI Taxonomy" id="47858"/>
    <lineage>
        <taxon>Bacteria</taxon>
        <taxon>Bacillati</taxon>
        <taxon>Actinomycetota</taxon>
        <taxon>Actinomycetes</taxon>
        <taxon>Micromonosporales</taxon>
        <taxon>Micromonosporaceae</taxon>
        <taxon>Micromonospora</taxon>
    </lineage>
</organism>
<dbReference type="Gene3D" id="3.10.129.10">
    <property type="entry name" value="Hotdog Thioesterase"/>
    <property type="match status" value="1"/>
</dbReference>
<comment type="caution">
    <text evidence="3">The sequence shown here is derived from an EMBL/GenBank/DDBJ whole genome shotgun (WGS) entry which is preliminary data.</text>
</comment>
<reference evidence="3 4" key="1">
    <citation type="submission" date="2019-12" db="EMBL/GenBank/DDBJ databases">
        <title>Whole genome sequencing of endophytic Actinobacterium Micromonospora sp. MPMI6T.</title>
        <authorList>
            <person name="Evv R."/>
            <person name="Podile A.R."/>
        </authorList>
    </citation>
    <scope>NUCLEOTIDE SEQUENCE [LARGE SCALE GENOMIC DNA]</scope>
    <source>
        <strain evidence="3 4">MPMI6</strain>
    </source>
</reference>
<evidence type="ECO:0000313" key="3">
    <source>
        <dbReference type="EMBL" id="MBO4205972.1"/>
    </source>
</evidence>
<dbReference type="RefSeq" id="WP_208812471.1">
    <property type="nucleotide sequence ID" value="NZ_WVUH01000045.1"/>
</dbReference>
<accession>A0ABS3VNA3</accession>
<dbReference type="EMBL" id="WVUH01000045">
    <property type="protein sequence ID" value="MBO4205972.1"/>
    <property type="molecule type" value="Genomic_DNA"/>
</dbReference>
<name>A0ABS3VNA3_MICEH</name>
<dbReference type="InterPro" id="IPR029069">
    <property type="entry name" value="HotDog_dom_sf"/>
</dbReference>
<sequence length="154" mass="16236">MRTFTGVDDLAGAVGQPLGPGPWERIDQHRVDLFADATDDHQWIHTDPVRAAAGPYGGTIAHGYLTLSLLPALVGRLYRVDGVRLGVNYGLNRVRFPAPVRVGGAVRATATILGVTPVDGGAQLVTTVVVDSDTGGKPVCVAETVSRLYPEPAR</sequence>
<dbReference type="InterPro" id="IPR039375">
    <property type="entry name" value="NodN-like"/>
</dbReference>
<evidence type="ECO:0000259" key="2">
    <source>
        <dbReference type="Pfam" id="PF01575"/>
    </source>
</evidence>
<dbReference type="Proteomes" id="UP000823521">
    <property type="component" value="Unassembled WGS sequence"/>
</dbReference>
<dbReference type="SUPFAM" id="SSF54637">
    <property type="entry name" value="Thioesterase/thiol ester dehydrase-isomerase"/>
    <property type="match status" value="1"/>
</dbReference>